<proteinExistence type="predicted"/>
<gene>
    <name evidence="1" type="ORF">phiOH_p01</name>
</gene>
<keyword evidence="2" id="KW-1185">Reference proteome</keyword>
<sequence length="75" mass="8549">MATERGHKQDLAQGSIAAQKGRWTLWQGKDIHDTTRGGRKVTRRGVWLLTRDDAPDTIWWDAKSEAAARAWFASR</sequence>
<evidence type="ECO:0000313" key="2">
    <source>
        <dbReference type="Proteomes" id="UP000503046"/>
    </source>
</evidence>
<name>A0A6G6XXJ0_9CAUD</name>
<evidence type="ECO:0000313" key="1">
    <source>
        <dbReference type="EMBL" id="QIG66057.1"/>
    </source>
</evidence>
<dbReference type="Proteomes" id="UP000503046">
    <property type="component" value="Segment"/>
</dbReference>
<accession>A0A6G6XXJ0</accession>
<dbReference type="EMBL" id="MT028492">
    <property type="protein sequence ID" value="QIG66057.1"/>
    <property type="molecule type" value="Genomic_DNA"/>
</dbReference>
<organism evidence="1 2">
    <name type="scientific">Ochrobactrum phage vB_OspP_OH</name>
    <dbReference type="NCBI Taxonomy" id="2712957"/>
    <lineage>
        <taxon>Viruses</taxon>
        <taxon>Duplodnaviria</taxon>
        <taxon>Heunggongvirae</taxon>
        <taxon>Uroviricota</taxon>
        <taxon>Caudoviricetes</taxon>
        <taxon>Wolominvirus</taxon>
        <taxon>Wolominvirus OH</taxon>
    </lineage>
</organism>
<protein>
    <submittedName>
        <fullName evidence="1">Uncharacterized protein</fullName>
    </submittedName>
</protein>
<reference evidence="1 2" key="1">
    <citation type="submission" date="2020-02" db="EMBL/GenBank/DDBJ databases">
        <title>Identification and Characterization of First Virulent Phages, Including a Novel Jumbo Virus, Infecting Ochrobactrum spp.</title>
        <authorList>
            <person name="Decewicz P."/>
            <person name="Golec P."/>
            <person name="Szymczak M."/>
            <person name="Radlinska M."/>
            <person name="Dziewit L."/>
        </authorList>
    </citation>
    <scope>NUCLEOTIDE SEQUENCE [LARGE SCALE GENOMIC DNA]</scope>
</reference>